<accession>A0A0D2HXX9</accession>
<dbReference type="VEuPathDB" id="FungiDB:Z519_01867"/>
<dbReference type="EMBL" id="KN846981">
    <property type="protein sequence ID" value="KIW98283.1"/>
    <property type="molecule type" value="Genomic_DNA"/>
</dbReference>
<dbReference type="InterPro" id="IPR011990">
    <property type="entry name" value="TPR-like_helical_dom_sf"/>
</dbReference>
<proteinExistence type="predicted"/>
<feature type="domain" description="DUF7779" evidence="1">
    <location>
        <begin position="10"/>
        <end position="96"/>
    </location>
</feature>
<name>A0A0D2HXX9_CLAB1</name>
<dbReference type="RefSeq" id="XP_016624952.1">
    <property type="nucleotide sequence ID" value="XM_016759624.1"/>
</dbReference>
<dbReference type="Pfam" id="PF25000">
    <property type="entry name" value="DUF7779"/>
    <property type="match status" value="1"/>
</dbReference>
<evidence type="ECO:0000259" key="1">
    <source>
        <dbReference type="Pfam" id="PF25000"/>
    </source>
</evidence>
<dbReference type="InterPro" id="IPR056681">
    <property type="entry name" value="DUF7779"/>
</dbReference>
<dbReference type="GeneID" id="27694795"/>
<dbReference type="SUPFAM" id="SSF48452">
    <property type="entry name" value="TPR-like"/>
    <property type="match status" value="1"/>
</dbReference>
<evidence type="ECO:0000313" key="3">
    <source>
        <dbReference type="Proteomes" id="UP000053789"/>
    </source>
</evidence>
<dbReference type="Proteomes" id="UP000053789">
    <property type="component" value="Unassembled WGS sequence"/>
</dbReference>
<dbReference type="Gene3D" id="1.25.40.10">
    <property type="entry name" value="Tetratricopeptide repeat domain"/>
    <property type="match status" value="1"/>
</dbReference>
<sequence>MEVVLNIGLREVETEACQLLNILAFFDNDNIHMDLLVGPHEDPLLEMLHLYSPMRWNRMTSNLSKRRLITVRNHDGEEVLTIHRKLQAKVLEELNQLDNAAERTKVFERGFLLIRGEFARPSPIRVLSIKRLWQSRIVEIPPSVKLARLISDAGIDLWERYLTVEWLELLISAEALLDQGGFRQDLLCANIHVVFKEAARIFDMCFEKYQRWGPPEEIPYEYAKYYHHKAYCLMYEGNFEQAVLMAEHGFYWVQVATGQPAGSNRWRCDLACLVLQSGDKEHALKLHKEVLTSRGQAHKGLNELSEVELYMRKILDIDQAHPGICTKAALAQVQFNLSQILAARAEDSGVRQAKLSARLQESAILAHPLGPLETDTGQGQDGLLTSSLNRIPEDHELVLFDHLQPVFEGWFTGPHLPKYLQY</sequence>
<reference evidence="2" key="1">
    <citation type="submission" date="2015-01" db="EMBL/GenBank/DDBJ databases">
        <title>The Genome Sequence of Cladophialophora bantiana CBS 173.52.</title>
        <authorList>
            <consortium name="The Broad Institute Genomics Platform"/>
            <person name="Cuomo C."/>
            <person name="de Hoog S."/>
            <person name="Gorbushina A."/>
            <person name="Stielow B."/>
            <person name="Teixiera M."/>
            <person name="Abouelleil A."/>
            <person name="Chapman S.B."/>
            <person name="Priest M."/>
            <person name="Young S.K."/>
            <person name="Wortman J."/>
            <person name="Nusbaum C."/>
            <person name="Birren B."/>
        </authorList>
    </citation>
    <scope>NUCLEOTIDE SEQUENCE [LARGE SCALE GENOMIC DNA]</scope>
    <source>
        <strain evidence="2">CBS 173.52</strain>
    </source>
</reference>
<gene>
    <name evidence="2" type="ORF">Z519_01867</name>
</gene>
<protein>
    <recommendedName>
        <fullName evidence="1">DUF7779 domain-containing protein</fullName>
    </recommendedName>
</protein>
<dbReference type="OrthoDB" id="6161812at2759"/>
<organism evidence="2 3">
    <name type="scientific">Cladophialophora bantiana (strain ATCC 10958 / CBS 173.52 / CDC B-1940 / NIH 8579)</name>
    <name type="common">Xylohypha bantiana</name>
    <dbReference type="NCBI Taxonomy" id="1442370"/>
    <lineage>
        <taxon>Eukaryota</taxon>
        <taxon>Fungi</taxon>
        <taxon>Dikarya</taxon>
        <taxon>Ascomycota</taxon>
        <taxon>Pezizomycotina</taxon>
        <taxon>Eurotiomycetes</taxon>
        <taxon>Chaetothyriomycetidae</taxon>
        <taxon>Chaetothyriales</taxon>
        <taxon>Herpotrichiellaceae</taxon>
        <taxon>Cladophialophora</taxon>
    </lineage>
</organism>
<evidence type="ECO:0000313" key="2">
    <source>
        <dbReference type="EMBL" id="KIW98283.1"/>
    </source>
</evidence>
<dbReference type="AlphaFoldDB" id="A0A0D2HXX9"/>
<keyword evidence="3" id="KW-1185">Reference proteome</keyword>
<dbReference type="HOGENOM" id="CLU_650534_0_0_1"/>